<proteinExistence type="predicted"/>
<name>A0A6A3SKJ6_9STRA</name>
<comment type="caution">
    <text evidence="1">The sequence shown here is derived from an EMBL/GenBank/DDBJ whole genome shotgun (WGS) entry which is preliminary data.</text>
</comment>
<sequence length="76" mass="7871">MAQSYLSSTSLARGCSFSAGAASGCTGKDEVLGLNWSCGLLAIPTSELLVSDTRYRLDYSDSIASGLDSEELNASV</sequence>
<evidence type="ECO:0000313" key="2">
    <source>
        <dbReference type="Proteomes" id="UP000441208"/>
    </source>
</evidence>
<reference evidence="1 2" key="1">
    <citation type="submission" date="2018-08" db="EMBL/GenBank/DDBJ databases">
        <title>Genomic investigation of the strawberry pathogen Phytophthora fragariae indicates pathogenicity is determined by transcriptional variation in three key races.</title>
        <authorList>
            <person name="Adams T.M."/>
            <person name="Armitage A.D."/>
            <person name="Sobczyk M.K."/>
            <person name="Bates H.J."/>
            <person name="Dunwell J.M."/>
            <person name="Nellist C.F."/>
            <person name="Harrison R.J."/>
        </authorList>
    </citation>
    <scope>NUCLEOTIDE SEQUENCE [LARGE SCALE GENOMIC DNA]</scope>
    <source>
        <strain evidence="1 2">NOV-71</strain>
    </source>
</reference>
<evidence type="ECO:0000313" key="1">
    <source>
        <dbReference type="EMBL" id="KAE9118849.1"/>
    </source>
</evidence>
<dbReference type="AlphaFoldDB" id="A0A6A3SKJ6"/>
<dbReference type="Proteomes" id="UP000441208">
    <property type="component" value="Unassembled WGS sequence"/>
</dbReference>
<protein>
    <submittedName>
        <fullName evidence="1">Uncharacterized protein</fullName>
    </submittedName>
</protein>
<gene>
    <name evidence="1" type="ORF">PF007_g8770</name>
</gene>
<accession>A0A6A3SKJ6</accession>
<organism evidence="1 2">
    <name type="scientific">Phytophthora fragariae</name>
    <dbReference type="NCBI Taxonomy" id="53985"/>
    <lineage>
        <taxon>Eukaryota</taxon>
        <taxon>Sar</taxon>
        <taxon>Stramenopiles</taxon>
        <taxon>Oomycota</taxon>
        <taxon>Peronosporomycetes</taxon>
        <taxon>Peronosporales</taxon>
        <taxon>Peronosporaceae</taxon>
        <taxon>Phytophthora</taxon>
    </lineage>
</organism>
<dbReference type="EMBL" id="QXFZ01000376">
    <property type="protein sequence ID" value="KAE9118849.1"/>
    <property type="molecule type" value="Genomic_DNA"/>
</dbReference>